<protein>
    <recommendedName>
        <fullName evidence="5">PknH-like protein</fullName>
    </recommendedName>
</protein>
<proteinExistence type="predicted"/>
<reference evidence="4" key="1">
    <citation type="journal article" date="2019" name="Int. J. Syst. Evol. Microbiol.">
        <title>The Global Catalogue of Microorganisms (GCM) 10K type strain sequencing project: providing services to taxonomists for standard genome sequencing and annotation.</title>
        <authorList>
            <consortium name="The Broad Institute Genomics Platform"/>
            <consortium name="The Broad Institute Genome Sequencing Center for Infectious Disease"/>
            <person name="Wu L."/>
            <person name="Ma J."/>
        </authorList>
    </citation>
    <scope>NUCLEOTIDE SEQUENCE [LARGE SCALE GENOMIC DNA]</scope>
    <source>
        <strain evidence="4">CGMCC 1.9106</strain>
    </source>
</reference>
<evidence type="ECO:0000256" key="2">
    <source>
        <dbReference type="SAM" id="Phobius"/>
    </source>
</evidence>
<comment type="caution">
    <text evidence="3">The sequence shown here is derived from an EMBL/GenBank/DDBJ whole genome shotgun (WGS) entry which is preliminary data.</text>
</comment>
<feature type="compositionally biased region" description="Low complexity" evidence="1">
    <location>
        <begin position="78"/>
        <end position="96"/>
    </location>
</feature>
<feature type="region of interest" description="Disordered" evidence="1">
    <location>
        <begin position="146"/>
        <end position="165"/>
    </location>
</feature>
<dbReference type="EMBL" id="JBHTAC010000055">
    <property type="protein sequence ID" value="MFC7247385.1"/>
    <property type="molecule type" value="Genomic_DNA"/>
</dbReference>
<keyword evidence="2" id="KW-0812">Transmembrane</keyword>
<name>A0ABW2H590_9ACTN</name>
<keyword evidence="2" id="KW-0472">Membrane</keyword>
<dbReference type="Proteomes" id="UP001596392">
    <property type="component" value="Unassembled WGS sequence"/>
</dbReference>
<evidence type="ECO:0000313" key="4">
    <source>
        <dbReference type="Proteomes" id="UP001596392"/>
    </source>
</evidence>
<gene>
    <name evidence="3" type="ORF">ACFQO7_33405</name>
</gene>
<accession>A0ABW2H590</accession>
<sequence length="288" mass="30441">MRDDISQQLDGFGADLPAMTWASPEEIRGRGERRRRVRVAGMTAAGVVATVLVAGTAFALGGGPGEPDPTLTAGPTITAAPQLSTSPSASPSTRPTPTSPSPVAPFDTVIPSAAMLRAADVGPAYRVQSGEYLGESHRYVTGLCQEKGQWDGKPGRPQSSPERDSFRRRVLVAGSNAMHVVQEVTGYPSARSAGELMAHERAGFERCAVVDHRETHVEFEIIATGFAGDEALLVRMTPRTLLVLVRAGAVYAELSLWFPSAPDAEDVAFARDLAEKAVARICAATTAC</sequence>
<feature type="region of interest" description="Disordered" evidence="1">
    <location>
        <begin position="64"/>
        <end position="106"/>
    </location>
</feature>
<evidence type="ECO:0000256" key="1">
    <source>
        <dbReference type="SAM" id="MobiDB-lite"/>
    </source>
</evidence>
<evidence type="ECO:0000313" key="3">
    <source>
        <dbReference type="EMBL" id="MFC7247385.1"/>
    </source>
</evidence>
<evidence type="ECO:0008006" key="5">
    <source>
        <dbReference type="Google" id="ProtNLM"/>
    </source>
</evidence>
<feature type="transmembrane region" description="Helical" evidence="2">
    <location>
        <begin position="37"/>
        <end position="60"/>
    </location>
</feature>
<keyword evidence="2" id="KW-1133">Transmembrane helix</keyword>
<keyword evidence="4" id="KW-1185">Reference proteome</keyword>
<dbReference type="RefSeq" id="WP_376810126.1">
    <property type="nucleotide sequence ID" value="NZ_JBHTAC010000055.1"/>
</dbReference>
<organism evidence="3 4">
    <name type="scientific">Catellatospora aurea</name>
    <dbReference type="NCBI Taxonomy" id="1337874"/>
    <lineage>
        <taxon>Bacteria</taxon>
        <taxon>Bacillati</taxon>
        <taxon>Actinomycetota</taxon>
        <taxon>Actinomycetes</taxon>
        <taxon>Micromonosporales</taxon>
        <taxon>Micromonosporaceae</taxon>
        <taxon>Catellatospora</taxon>
    </lineage>
</organism>